<feature type="domain" description="Lysosome-associated membrane glycoprotein 2-like luminal" evidence="20">
    <location>
        <begin position="28"/>
        <end position="176"/>
    </location>
</feature>
<evidence type="ECO:0000259" key="21">
    <source>
        <dbReference type="Pfam" id="PF21222"/>
    </source>
</evidence>
<keyword evidence="10 16" id="KW-0458">Lysosome</keyword>
<dbReference type="PANTHER" id="PTHR11506">
    <property type="entry name" value="LYSOSOME-ASSOCIATED MEMBRANE GLYCOPROTEIN"/>
    <property type="match status" value="1"/>
</dbReference>
<keyword evidence="6 18" id="KW-1133">Transmembrane helix</keyword>
<proteinExistence type="inferred from homology"/>
<evidence type="ECO:0000256" key="2">
    <source>
        <dbReference type="ARBA" id="ARBA00022475"/>
    </source>
</evidence>
<evidence type="ECO:0000313" key="22">
    <source>
        <dbReference type="Proteomes" id="UP000694863"/>
    </source>
</evidence>
<evidence type="ECO:0000313" key="23">
    <source>
        <dbReference type="RefSeq" id="XP_004704368.1"/>
    </source>
</evidence>
<feature type="region of interest" description="Disordered" evidence="17">
    <location>
        <begin position="184"/>
        <end position="218"/>
    </location>
</feature>
<keyword evidence="4 19" id="KW-0732">Signal</keyword>
<keyword evidence="7 16" id="KW-0472">Membrane</keyword>
<dbReference type="PROSITE" id="PS00311">
    <property type="entry name" value="LAMP_2"/>
    <property type="match status" value="1"/>
</dbReference>
<feature type="compositionally biased region" description="Pro residues" evidence="17">
    <location>
        <begin position="197"/>
        <end position="214"/>
    </location>
</feature>
<keyword evidence="8 16" id="KW-1015">Disulfide bond</keyword>
<reference evidence="23" key="1">
    <citation type="submission" date="2025-08" db="UniProtKB">
        <authorList>
            <consortium name="RefSeq"/>
        </authorList>
    </citation>
    <scope>IDENTIFICATION</scope>
</reference>
<feature type="disulfide bond" evidence="16">
    <location>
        <begin position="337"/>
        <end position="374"/>
    </location>
</feature>
<evidence type="ECO:0000256" key="5">
    <source>
        <dbReference type="ARBA" id="ARBA00022753"/>
    </source>
</evidence>
<dbReference type="InterPro" id="IPR048528">
    <property type="entry name" value="Lamp2-like_luminal"/>
</dbReference>
<dbReference type="Pfam" id="PF01299">
    <property type="entry name" value="Lamp2-like_luminal"/>
    <property type="match status" value="2"/>
</dbReference>
<sequence length="416" mass="45181">MASPGGARRWQLPLLLLLGLVHGASASVFVVKNGNGTACIMADFSASFLVNYETKNGSKVAHFDLPSDAEVLNSSSSCGKENASEPRLMIAFGRGYSLALNFTRDKTHYSVQRLSFTYNLSDTHIFSDASIEGTQTLEFSTDIRADIDKKYRCMSRNPMHKNNVTITLHDATIQAYLSHGNFSKEETRCKEDEPSPTIAPSPKPTTPSPSPAPENPSVFKYNVTGSNGTCLLASMALQLNITYEKKDNTTVTRVVNINPNKTSISGSCSPRAVTLELRGEDVHLLVFSFGMNTSSSRFFLQGIQLNTTLPDAKEPAFKAANNSLRALQAAVGNSYKCNAEENIQVTKAFSVNVFKVWVQAFKVTGDEFGSVEECPLDENNMLIPIAVGGALAGLVLVVLIAYLVGRKRSHAGYQTI</sequence>
<feature type="domain" description="Lysosome-associated membrane glycoprotein 2-like luminal" evidence="20">
    <location>
        <begin position="216"/>
        <end position="364"/>
    </location>
</feature>
<feature type="disulfide bond" evidence="16">
    <location>
        <begin position="39"/>
        <end position="78"/>
    </location>
</feature>
<evidence type="ECO:0000256" key="3">
    <source>
        <dbReference type="ARBA" id="ARBA00022692"/>
    </source>
</evidence>
<evidence type="ECO:0000256" key="13">
    <source>
        <dbReference type="ARBA" id="ARBA00065516"/>
    </source>
</evidence>
<keyword evidence="3 16" id="KW-0812">Transmembrane</keyword>
<evidence type="ECO:0000256" key="17">
    <source>
        <dbReference type="SAM" id="MobiDB-lite"/>
    </source>
</evidence>
<dbReference type="Pfam" id="PF21222">
    <property type="entry name" value="Lamp2_2nd"/>
    <property type="match status" value="1"/>
</dbReference>
<keyword evidence="2" id="KW-1003">Cell membrane</keyword>
<evidence type="ECO:0000256" key="6">
    <source>
        <dbReference type="ARBA" id="ARBA00022989"/>
    </source>
</evidence>
<dbReference type="InterPro" id="IPR002000">
    <property type="entry name" value="Lysosome-assoc_membr_glycop"/>
</dbReference>
<dbReference type="InterPro" id="IPR018134">
    <property type="entry name" value="LAMP_CS"/>
</dbReference>
<dbReference type="PROSITE" id="PS00310">
    <property type="entry name" value="LAMP_1"/>
    <property type="match status" value="2"/>
</dbReference>
<dbReference type="RefSeq" id="XP_004704368.1">
    <property type="nucleotide sequence ID" value="XM_004704311.2"/>
</dbReference>
<evidence type="ECO:0000256" key="10">
    <source>
        <dbReference type="ARBA" id="ARBA00023228"/>
    </source>
</evidence>
<name>A0ABM0INU1_ECHTE</name>
<dbReference type="InterPro" id="IPR048524">
    <property type="entry name" value="Lamp2-like_TM"/>
</dbReference>
<dbReference type="PANTHER" id="PTHR11506:SF27">
    <property type="entry name" value="LYSOSOME-ASSOCIATED MEMBRANE GLYCOPROTEIN 1"/>
    <property type="match status" value="1"/>
</dbReference>
<evidence type="ECO:0000256" key="11">
    <source>
        <dbReference type="ARBA" id="ARBA00037817"/>
    </source>
</evidence>
<evidence type="ECO:0000256" key="4">
    <source>
        <dbReference type="ARBA" id="ARBA00022729"/>
    </source>
</evidence>
<keyword evidence="5" id="KW-0967">Endosome</keyword>
<feature type="signal peptide" evidence="19">
    <location>
        <begin position="1"/>
        <end position="26"/>
    </location>
</feature>
<dbReference type="GeneID" id="101644892"/>
<dbReference type="PROSITE" id="PS51407">
    <property type="entry name" value="LAMP_3"/>
    <property type="match status" value="1"/>
</dbReference>
<keyword evidence="9" id="KW-0325">Glycoprotein</keyword>
<feature type="transmembrane region" description="Helical" evidence="18">
    <location>
        <begin position="381"/>
        <end position="404"/>
    </location>
</feature>
<evidence type="ECO:0000256" key="12">
    <source>
        <dbReference type="ARBA" id="ARBA00060404"/>
    </source>
</evidence>
<evidence type="ECO:0000256" key="16">
    <source>
        <dbReference type="PROSITE-ProRule" id="PRU00740"/>
    </source>
</evidence>
<dbReference type="Proteomes" id="UP000694863">
    <property type="component" value="Unplaced"/>
</dbReference>
<feature type="disulfide bond" evidence="16">
    <location>
        <begin position="230"/>
        <end position="268"/>
    </location>
</feature>
<evidence type="ECO:0000256" key="8">
    <source>
        <dbReference type="ARBA" id="ARBA00023157"/>
    </source>
</evidence>
<evidence type="ECO:0000256" key="1">
    <source>
        <dbReference type="ARBA" id="ARBA00004251"/>
    </source>
</evidence>
<evidence type="ECO:0000256" key="18">
    <source>
        <dbReference type="SAM" id="Phobius"/>
    </source>
</evidence>
<feature type="disulfide bond" evidence="16">
    <location>
        <begin position="153"/>
        <end position="189"/>
    </location>
</feature>
<protein>
    <recommendedName>
        <fullName evidence="14">Lysosome-associated membrane glycoprotein 1</fullName>
    </recommendedName>
    <alternativeName>
        <fullName evidence="15">CD107 antigen-like family member A</fullName>
    </alternativeName>
</protein>
<evidence type="ECO:0000259" key="20">
    <source>
        <dbReference type="Pfam" id="PF01299"/>
    </source>
</evidence>
<feature type="chain" id="PRO_5046061781" description="Lysosome-associated membrane glycoprotein 1" evidence="19">
    <location>
        <begin position="27"/>
        <end position="416"/>
    </location>
</feature>
<feature type="compositionally biased region" description="Basic and acidic residues" evidence="17">
    <location>
        <begin position="184"/>
        <end position="193"/>
    </location>
</feature>
<dbReference type="Gene3D" id="2.40.160.110">
    <property type="match status" value="2"/>
</dbReference>
<gene>
    <name evidence="23" type="primary">LAMP1</name>
</gene>
<evidence type="ECO:0000256" key="19">
    <source>
        <dbReference type="SAM" id="SignalP"/>
    </source>
</evidence>
<keyword evidence="22" id="KW-1185">Reference proteome</keyword>
<dbReference type="PRINTS" id="PR00336">
    <property type="entry name" value="LYSASSOCTDMP"/>
</dbReference>
<evidence type="ECO:0000256" key="7">
    <source>
        <dbReference type="ARBA" id="ARBA00023136"/>
    </source>
</evidence>
<evidence type="ECO:0000256" key="15">
    <source>
        <dbReference type="ARBA" id="ARBA00082884"/>
    </source>
</evidence>
<dbReference type="CDD" id="cd12087">
    <property type="entry name" value="TM_EGFR-like"/>
    <property type="match status" value="1"/>
</dbReference>
<accession>A0ABM0INU1</accession>
<evidence type="ECO:0000256" key="14">
    <source>
        <dbReference type="ARBA" id="ARBA00074383"/>
    </source>
</evidence>
<comment type="similarity">
    <text evidence="16">Belongs to the LAMP family.</text>
</comment>
<comment type="subcellular location">
    <subcellularLocation>
        <location evidence="1">Cell membrane</location>
        <topology evidence="1">Single-pass type I membrane protein</topology>
    </subcellularLocation>
    <subcellularLocation>
        <location evidence="12">Cytolytic granule membrane</location>
        <topology evidence="12">Single-pass type I membrane protein</topology>
    </subcellularLocation>
    <subcellularLocation>
        <location evidence="11">Late endosome membrane</location>
        <topology evidence="11">Single-pass type I membrane protein</topology>
    </subcellularLocation>
    <subcellularLocation>
        <location evidence="16">Lysosome membrane</location>
        <topology evidence="16">Single-pass type I membrane protein</topology>
    </subcellularLocation>
</comment>
<evidence type="ECO:0000256" key="9">
    <source>
        <dbReference type="ARBA" id="ARBA00023180"/>
    </source>
</evidence>
<comment type="subunit">
    <text evidence="13">Interacts with ABCB9; this interaction strongly stabilizes ABCB9 and protects ABCB9 against lysosomal degradation. Interacts with FURIN. Interacts with TMEM175; inhibiting the proton channel activity of TMEM175.</text>
</comment>
<organism evidence="22 23">
    <name type="scientific">Echinops telfairi</name>
    <name type="common">Lesser hedgehog tenrec</name>
    <dbReference type="NCBI Taxonomy" id="9371"/>
    <lineage>
        <taxon>Eukaryota</taxon>
        <taxon>Metazoa</taxon>
        <taxon>Chordata</taxon>
        <taxon>Craniata</taxon>
        <taxon>Vertebrata</taxon>
        <taxon>Euteleostomi</taxon>
        <taxon>Mammalia</taxon>
        <taxon>Eutheria</taxon>
        <taxon>Afrotheria</taxon>
        <taxon>Tenrecidae</taxon>
        <taxon>Tenrecinae</taxon>
        <taxon>Echinops</taxon>
    </lineage>
</organism>
<feature type="domain" description="Lysosome-associated membrane glycoprotein 2-like transmembrane" evidence="21">
    <location>
        <begin position="383"/>
        <end position="414"/>
    </location>
</feature>